<organism evidence="11 12">
    <name type="scientific">Jeotgalibaca porci</name>
    <dbReference type="NCBI Taxonomy" id="1868793"/>
    <lineage>
        <taxon>Bacteria</taxon>
        <taxon>Bacillati</taxon>
        <taxon>Bacillota</taxon>
        <taxon>Bacilli</taxon>
        <taxon>Lactobacillales</taxon>
        <taxon>Carnobacteriaceae</taxon>
        <taxon>Jeotgalibaca</taxon>
    </lineage>
</organism>
<accession>A0A6G7WHD9</accession>
<feature type="binding site" evidence="5">
    <location>
        <begin position="274"/>
        <end position="277"/>
    </location>
    <ligand>
        <name>pyridoxal 5'-phosphate</name>
        <dbReference type="ChEBI" id="CHEBI:597326"/>
    </ligand>
</feature>
<evidence type="ECO:0000256" key="3">
    <source>
        <dbReference type="ARBA" id="ARBA00022898"/>
    </source>
</evidence>
<dbReference type="PANTHER" id="PTHR43727:SF2">
    <property type="entry name" value="GROUP IV DECARBOXYLASE"/>
    <property type="match status" value="1"/>
</dbReference>
<dbReference type="EC" id="4.1.1.20" evidence="5 6"/>
<dbReference type="InterPro" id="IPR029066">
    <property type="entry name" value="PLP-binding_barrel"/>
</dbReference>
<dbReference type="NCBIfam" id="TIGR01048">
    <property type="entry name" value="lysA"/>
    <property type="match status" value="1"/>
</dbReference>
<evidence type="ECO:0000256" key="7">
    <source>
        <dbReference type="PIRSR" id="PIRSR600183-50"/>
    </source>
</evidence>
<feature type="binding site" evidence="5">
    <location>
        <position position="373"/>
    </location>
    <ligand>
        <name>substrate</name>
    </ligand>
</feature>
<dbReference type="PRINTS" id="PR01181">
    <property type="entry name" value="DAPDCRBXLASE"/>
</dbReference>
<comment type="subunit">
    <text evidence="5">Homodimer.</text>
</comment>
<dbReference type="PRINTS" id="PR01179">
    <property type="entry name" value="ODADCRBXLASE"/>
</dbReference>
<dbReference type="Gene3D" id="2.40.37.10">
    <property type="entry name" value="Lyase, Ornithine Decarboxylase, Chain A, domain 1"/>
    <property type="match status" value="1"/>
</dbReference>
<dbReference type="FunFam" id="3.20.20.10:FF:000003">
    <property type="entry name" value="Diaminopimelate decarboxylase"/>
    <property type="match status" value="1"/>
</dbReference>
<feature type="modified residue" description="N6-(pyridoxal phosphate)lysine" evidence="5 7">
    <location>
        <position position="55"/>
    </location>
</feature>
<keyword evidence="2 5" id="KW-0210">Decarboxylase</keyword>
<evidence type="ECO:0000256" key="5">
    <source>
        <dbReference type="HAMAP-Rule" id="MF_02120"/>
    </source>
</evidence>
<comment type="pathway">
    <text evidence="5 8">Amino-acid biosynthesis; L-lysine biosynthesis via DAP pathway; L-lysine from DL-2,6-diaminopimelate: step 1/1.</text>
</comment>
<dbReference type="InterPro" id="IPR002986">
    <property type="entry name" value="DAP_deCOOHase_LysA"/>
</dbReference>
<dbReference type="SUPFAM" id="SSF51419">
    <property type="entry name" value="PLP-binding barrel"/>
    <property type="match status" value="1"/>
</dbReference>
<dbReference type="InterPro" id="IPR022644">
    <property type="entry name" value="De-COase2_N"/>
</dbReference>
<feature type="active site" description="Proton donor" evidence="7">
    <location>
        <position position="344"/>
    </location>
</feature>
<evidence type="ECO:0000259" key="9">
    <source>
        <dbReference type="Pfam" id="PF00278"/>
    </source>
</evidence>
<dbReference type="Proteomes" id="UP000501830">
    <property type="component" value="Chromosome"/>
</dbReference>
<name>A0A6G7WHD9_9LACT</name>
<dbReference type="InterPro" id="IPR000183">
    <property type="entry name" value="Orn/DAP/Arg_de-COase"/>
</dbReference>
<feature type="binding site" evidence="5">
    <location>
        <position position="232"/>
    </location>
    <ligand>
        <name>pyridoxal 5'-phosphate</name>
        <dbReference type="ChEBI" id="CHEBI:597326"/>
    </ligand>
</feature>
<feature type="binding site" evidence="5">
    <location>
        <position position="345"/>
    </location>
    <ligand>
        <name>substrate</name>
    </ligand>
</feature>
<feature type="domain" description="Orn/DAP/Arg decarboxylase 2 N-terminal" evidence="10">
    <location>
        <begin position="33"/>
        <end position="281"/>
    </location>
</feature>
<feature type="binding site" evidence="5">
    <location>
        <position position="313"/>
    </location>
    <ligand>
        <name>substrate</name>
    </ligand>
</feature>
<dbReference type="Gene3D" id="3.20.20.10">
    <property type="entry name" value="Alanine racemase"/>
    <property type="match status" value="1"/>
</dbReference>
<dbReference type="HAMAP" id="MF_02120">
    <property type="entry name" value="LysA"/>
    <property type="match status" value="1"/>
</dbReference>
<evidence type="ECO:0000256" key="1">
    <source>
        <dbReference type="ARBA" id="ARBA00001933"/>
    </source>
</evidence>
<dbReference type="Pfam" id="PF00278">
    <property type="entry name" value="Orn_DAP_Arg_deC"/>
    <property type="match status" value="1"/>
</dbReference>
<dbReference type="CDD" id="cd06828">
    <property type="entry name" value="PLPDE_III_DapDC"/>
    <property type="match status" value="1"/>
</dbReference>
<sequence>MKELVIGGVKASELTAQYGTPLYVYDQQKLEANLEAYTTYFKSDVFQTRILYASKAFQTIGMLDLIAEYGLGVDVVSSGELYTALKSTMPVEKIYFHGNNKTTEELRMALETGVKHMVVDNVMELEELAGLAAEYKEKLQVQIRLNVGIEAHTHEYIVTTHIDSKFGIAFGSSDYEACIAILKKSDYLALEGFHVHIGSQIFEMDAWYAAIDKMLGYLQTFSEPLTLNLGGGFGVRYTDADQPMPIKENMAQIVTYLEDKLQETGVKIREVMIEPGRSLVAEAGTTLYEIGYQKKTPNKQYYFVDGGMGDNIRPSLYQADYSCDVANNMTAEKSELVTVAGKYCESGDVLIHDVYLPPVKKGDILAVYSTGAYGYAMSSNYNRNATPAVVFVKDGESRVIVKRQTLADLIRNDVKTEADKHA</sequence>
<dbReference type="KEGG" id="jpo:G7058_06020"/>
<evidence type="ECO:0000256" key="2">
    <source>
        <dbReference type="ARBA" id="ARBA00022793"/>
    </source>
</evidence>
<feature type="binding site" evidence="5">
    <location>
        <position position="373"/>
    </location>
    <ligand>
        <name>pyridoxal 5'-phosphate</name>
        <dbReference type="ChEBI" id="CHEBI:597326"/>
    </ligand>
</feature>
<dbReference type="RefSeq" id="WP_166062704.1">
    <property type="nucleotide sequence ID" value="NZ_CP049889.1"/>
</dbReference>
<comment type="similarity">
    <text evidence="5">Belongs to the Orn/Lys/Arg decarboxylase class-II family. LysA subfamily.</text>
</comment>
<evidence type="ECO:0000259" key="10">
    <source>
        <dbReference type="Pfam" id="PF02784"/>
    </source>
</evidence>
<dbReference type="GO" id="GO:0008836">
    <property type="term" value="F:diaminopimelate decarboxylase activity"/>
    <property type="evidence" value="ECO:0007669"/>
    <property type="project" value="UniProtKB-UniRule"/>
</dbReference>
<evidence type="ECO:0000313" key="11">
    <source>
        <dbReference type="EMBL" id="QIK51646.1"/>
    </source>
</evidence>
<keyword evidence="5" id="KW-0028">Amino-acid biosynthesis</keyword>
<dbReference type="GO" id="GO:0009089">
    <property type="term" value="P:lysine biosynthetic process via diaminopimelate"/>
    <property type="evidence" value="ECO:0007669"/>
    <property type="project" value="UniProtKB-UniRule"/>
</dbReference>
<gene>
    <name evidence="5 11" type="primary">lysA</name>
    <name evidence="11" type="ORF">G7058_06020</name>
</gene>
<dbReference type="EMBL" id="CP049889">
    <property type="protein sequence ID" value="QIK51646.1"/>
    <property type="molecule type" value="Genomic_DNA"/>
</dbReference>
<feature type="binding site" evidence="5">
    <location>
        <position position="277"/>
    </location>
    <ligand>
        <name>substrate</name>
    </ligand>
</feature>
<dbReference type="GeneID" id="94552830"/>
<comment type="function">
    <text evidence="5">Specifically catalyzes the decarboxylation of meso-diaminopimelate (meso-DAP) to L-lysine.</text>
</comment>
<feature type="binding site" evidence="5">
    <location>
        <position position="317"/>
    </location>
    <ligand>
        <name>substrate</name>
    </ligand>
</feature>
<keyword evidence="4 5" id="KW-0456">Lyase</keyword>
<comment type="catalytic activity">
    <reaction evidence="5 8">
        <text>meso-2,6-diaminopimelate + H(+) = L-lysine + CO2</text>
        <dbReference type="Rhea" id="RHEA:15101"/>
        <dbReference type="ChEBI" id="CHEBI:15378"/>
        <dbReference type="ChEBI" id="CHEBI:16526"/>
        <dbReference type="ChEBI" id="CHEBI:32551"/>
        <dbReference type="ChEBI" id="CHEBI:57791"/>
        <dbReference type="EC" id="4.1.1.20"/>
    </reaction>
</comment>
<protein>
    <recommendedName>
        <fullName evidence="5 6">Diaminopimelate decarboxylase</fullName>
        <shortName evidence="5">DAP decarboxylase</shortName>
        <shortName evidence="5">DAPDC</shortName>
        <ecNumber evidence="5 6">4.1.1.20</ecNumber>
    </recommendedName>
</protein>
<dbReference type="PANTHER" id="PTHR43727">
    <property type="entry name" value="DIAMINOPIMELATE DECARBOXYLASE"/>
    <property type="match status" value="1"/>
</dbReference>
<dbReference type="InterPro" id="IPR009006">
    <property type="entry name" value="Ala_racemase/Decarboxylase_C"/>
</dbReference>
<evidence type="ECO:0000256" key="4">
    <source>
        <dbReference type="ARBA" id="ARBA00023239"/>
    </source>
</evidence>
<evidence type="ECO:0000256" key="6">
    <source>
        <dbReference type="NCBIfam" id="TIGR01048"/>
    </source>
</evidence>
<dbReference type="InterPro" id="IPR022653">
    <property type="entry name" value="De-COase2_pyr-phos_BS"/>
</dbReference>
<proteinExistence type="inferred from homology"/>
<keyword evidence="12" id="KW-1185">Reference proteome</keyword>
<keyword evidence="5 8" id="KW-0457">Lysine biosynthesis</keyword>
<dbReference type="AlphaFoldDB" id="A0A6G7WHD9"/>
<dbReference type="UniPathway" id="UPA00034">
    <property type="reaction ID" value="UER00027"/>
</dbReference>
<keyword evidence="3 5" id="KW-0663">Pyridoxal phosphate</keyword>
<dbReference type="GO" id="GO:0030170">
    <property type="term" value="F:pyridoxal phosphate binding"/>
    <property type="evidence" value="ECO:0007669"/>
    <property type="project" value="UniProtKB-UniRule"/>
</dbReference>
<evidence type="ECO:0000256" key="8">
    <source>
        <dbReference type="RuleBase" id="RU003738"/>
    </source>
</evidence>
<dbReference type="InterPro" id="IPR022643">
    <property type="entry name" value="De-COase2_C"/>
</dbReference>
<reference evidence="11 12" key="1">
    <citation type="journal article" date="2017" name="Int. J. Syst. Evol. Microbiol.">
        <title>Jeotgalibaca porci sp. nov. and Jeotgalibaca arthritidis sp. nov., isolated from pigs, and emended description of the genus Jeotgalibaca.</title>
        <authorList>
            <person name="Zamora L."/>
            <person name="Perez-Sancho M."/>
            <person name="Dominguez L."/>
            <person name="Fernandez-Garayzabal J.F."/>
            <person name="Vela A.I."/>
        </authorList>
    </citation>
    <scope>NUCLEOTIDE SEQUENCE [LARGE SCALE GENOMIC DNA]</scope>
    <source>
        <strain evidence="11 12">CCUG 69148</strain>
    </source>
</reference>
<dbReference type="Pfam" id="PF02784">
    <property type="entry name" value="Orn_Arg_deC_N"/>
    <property type="match status" value="1"/>
</dbReference>
<feature type="domain" description="Orn/DAP/Arg decarboxylase 2 C-terminal" evidence="9">
    <location>
        <begin position="22"/>
        <end position="371"/>
    </location>
</feature>
<dbReference type="PROSITE" id="PS00878">
    <property type="entry name" value="ODR_DC_2_1"/>
    <property type="match status" value="1"/>
</dbReference>
<comment type="cofactor">
    <cofactor evidence="1 5 7 8">
        <name>pyridoxal 5'-phosphate</name>
        <dbReference type="ChEBI" id="CHEBI:597326"/>
    </cofactor>
</comment>
<evidence type="ECO:0000313" key="12">
    <source>
        <dbReference type="Proteomes" id="UP000501830"/>
    </source>
</evidence>
<dbReference type="SUPFAM" id="SSF50621">
    <property type="entry name" value="Alanine racemase C-terminal domain-like"/>
    <property type="match status" value="1"/>
</dbReference>